<keyword evidence="1" id="KW-0812">Transmembrane</keyword>
<reference evidence="2 3" key="1">
    <citation type="submission" date="2019-08" db="EMBL/GenBank/DDBJ databases">
        <title>In-depth cultivation of the pig gut microbiome towards novel bacterial diversity and tailored functional studies.</title>
        <authorList>
            <person name="Wylensek D."/>
            <person name="Hitch T.C.A."/>
            <person name="Clavel T."/>
        </authorList>
    </citation>
    <scope>NUCLEOTIDE SEQUENCE [LARGE SCALE GENOMIC DNA]</scope>
    <source>
        <strain evidence="2 3">MUC/MUC-530-WT-4D</strain>
    </source>
</reference>
<sequence length="449" mass="50354">MNEEIAIDIKELGRRIVKKWKGLVIAGVIGAFAMSAVGYGISYNKYMDGQPVSESELEKYKSNLTQKEQEKVVQAYETYGVCKKQYQSDLEYNENSILMKIGTDNATTIELQYYIDNGYKSVYPVIEQTNNAADIIAEYGLYLTSDEVIEKIKEKTGRDIESRYLKELITVEALENTQTMKISICADSEELANGMADIIEQEVENYEGQLQPKYGDFHTISSERHESSTLDETVFELQQAKITAIATLETQMSTIGANLTGDQNAYYSALIKNDEQVDEEFKGEIISKKYMAIGCGLGIIVLAGWIVIKYLMQKQIRNYTDIQDLYQIYTFDVINEKKIESMGSVVQQIVACATANGIHKIGLIGTDTSEKSQKVLQKLEKELRNKQLEVVCGLGVENISIALQKIGNAGHVIMIETKNGSFYTDIEKEIALCEKCNMDILGNVLVDSI</sequence>
<dbReference type="Proteomes" id="UP000474024">
    <property type="component" value="Unassembled WGS sequence"/>
</dbReference>
<accession>A0A6L5YTT8</accession>
<name>A0A6L5YTT8_9FIRM</name>
<proteinExistence type="predicted"/>
<comment type="caution">
    <text evidence="2">The sequence shown here is derived from an EMBL/GenBank/DDBJ whole genome shotgun (WGS) entry which is preliminary data.</text>
</comment>
<dbReference type="AlphaFoldDB" id="A0A6L5YTT8"/>
<evidence type="ECO:0008006" key="4">
    <source>
        <dbReference type="Google" id="ProtNLM"/>
    </source>
</evidence>
<evidence type="ECO:0000313" key="2">
    <source>
        <dbReference type="EMBL" id="MST75963.1"/>
    </source>
</evidence>
<evidence type="ECO:0000313" key="3">
    <source>
        <dbReference type="Proteomes" id="UP000474024"/>
    </source>
</evidence>
<feature type="transmembrane region" description="Helical" evidence="1">
    <location>
        <begin position="290"/>
        <end position="308"/>
    </location>
</feature>
<feature type="transmembrane region" description="Helical" evidence="1">
    <location>
        <begin position="20"/>
        <end position="41"/>
    </location>
</feature>
<keyword evidence="1" id="KW-0472">Membrane</keyword>
<dbReference type="RefSeq" id="WP_154430932.1">
    <property type="nucleotide sequence ID" value="NZ_VUNI01000032.1"/>
</dbReference>
<gene>
    <name evidence="2" type="ORF">FYJ75_13355</name>
</gene>
<protein>
    <recommendedName>
        <fullName evidence="4">Capsular polysaccharide biosynthesis protein</fullName>
    </recommendedName>
</protein>
<dbReference type="EMBL" id="VUNI01000032">
    <property type="protein sequence ID" value="MST75963.1"/>
    <property type="molecule type" value="Genomic_DNA"/>
</dbReference>
<organism evidence="2 3">
    <name type="scientific">Roseburia porci</name>
    <dbReference type="NCBI Taxonomy" id="2605790"/>
    <lineage>
        <taxon>Bacteria</taxon>
        <taxon>Bacillati</taxon>
        <taxon>Bacillota</taxon>
        <taxon>Clostridia</taxon>
        <taxon>Lachnospirales</taxon>
        <taxon>Lachnospiraceae</taxon>
        <taxon>Roseburia</taxon>
    </lineage>
</organism>
<keyword evidence="1" id="KW-1133">Transmembrane helix</keyword>
<keyword evidence="3" id="KW-1185">Reference proteome</keyword>
<evidence type="ECO:0000256" key="1">
    <source>
        <dbReference type="SAM" id="Phobius"/>
    </source>
</evidence>